<name>A0AAD6EIP3_9POAL</name>
<keyword evidence="10" id="KW-1185">Reference proteome</keyword>
<keyword evidence="4" id="KW-1133">Transmembrane helix</keyword>
<evidence type="ECO:0000256" key="1">
    <source>
        <dbReference type="ARBA" id="ARBA00004162"/>
    </source>
</evidence>
<protein>
    <submittedName>
        <fullName evidence="9">Uncharacterized protein</fullName>
    </submittedName>
</protein>
<keyword evidence="2" id="KW-1003">Cell membrane</keyword>
<dbReference type="AlphaFoldDB" id="A0AAD6EIP3"/>
<comment type="caution">
    <text evidence="9">The sequence shown here is derived from an EMBL/GenBank/DDBJ whole genome shotgun (WGS) entry which is preliminary data.</text>
</comment>
<dbReference type="InterPro" id="IPR055282">
    <property type="entry name" value="PPI1-4"/>
</dbReference>
<feature type="coiled-coil region" evidence="8">
    <location>
        <begin position="228"/>
        <end position="262"/>
    </location>
</feature>
<dbReference type="Proteomes" id="UP001210211">
    <property type="component" value="Unassembled WGS sequence"/>
</dbReference>
<sequence>MLQGEENRTSGQMEEDQIIDHAETSPKVDSTEKHTSFYFVKYHRFEDPEITCKIEEACGEIQKKTEDIKYYKEKLKSYENEEERAKCGIYWGKDSQTWNTWSIDSKRKCLFNLQNALNKKLTDYRVAMQSLEVKELTDQISGFRHRLQKEKLTLKEQKQLIKQMKELQVERDEIVTVESLNSKKKREEVVKQCEHFKYQKIPMNKWTQAITDEIDGLKALQLDVRKNVRQWEDYLEDIKNNKTNALQKMNAAISEKDQIEEMLFKLKELAAKLNDCYNENDGVRKSAKHLADTKDIAALDELSNNELEKFFSRWNDDEAVRNDYTRRILWSLDSRGLSKDGRIRNPDESISTAQEYSIPWPRAVCK</sequence>
<evidence type="ECO:0000256" key="7">
    <source>
        <dbReference type="ARBA" id="ARBA00038080"/>
    </source>
</evidence>
<evidence type="ECO:0000256" key="4">
    <source>
        <dbReference type="ARBA" id="ARBA00022989"/>
    </source>
</evidence>
<comment type="similarity">
    <text evidence="7">Belongs to the plant Proton pump-interactor protein family.</text>
</comment>
<organism evidence="9 10">
    <name type="scientific">Rhynchospora tenuis</name>
    <dbReference type="NCBI Taxonomy" id="198213"/>
    <lineage>
        <taxon>Eukaryota</taxon>
        <taxon>Viridiplantae</taxon>
        <taxon>Streptophyta</taxon>
        <taxon>Embryophyta</taxon>
        <taxon>Tracheophyta</taxon>
        <taxon>Spermatophyta</taxon>
        <taxon>Magnoliopsida</taxon>
        <taxon>Liliopsida</taxon>
        <taxon>Poales</taxon>
        <taxon>Cyperaceae</taxon>
        <taxon>Cyperoideae</taxon>
        <taxon>Rhynchosporeae</taxon>
        <taxon>Rhynchospora</taxon>
    </lineage>
</organism>
<keyword evidence="3" id="KW-0812">Transmembrane</keyword>
<evidence type="ECO:0000256" key="3">
    <source>
        <dbReference type="ARBA" id="ARBA00022692"/>
    </source>
</evidence>
<evidence type="ECO:0000313" key="9">
    <source>
        <dbReference type="EMBL" id="KAJ3686400.1"/>
    </source>
</evidence>
<reference evidence="9 10" key="1">
    <citation type="journal article" date="2022" name="Cell">
        <title>Repeat-based holocentromeres influence genome architecture and karyotype evolution.</title>
        <authorList>
            <person name="Hofstatter P.G."/>
            <person name="Thangavel G."/>
            <person name="Lux T."/>
            <person name="Neumann P."/>
            <person name="Vondrak T."/>
            <person name="Novak P."/>
            <person name="Zhang M."/>
            <person name="Costa L."/>
            <person name="Castellani M."/>
            <person name="Scott A."/>
            <person name="Toegelov H."/>
            <person name="Fuchs J."/>
            <person name="Mata-Sucre Y."/>
            <person name="Dias Y."/>
            <person name="Vanzela A.L.L."/>
            <person name="Huettel B."/>
            <person name="Almeida C.C.S."/>
            <person name="Simkova H."/>
            <person name="Souza G."/>
            <person name="Pedrosa-Harand A."/>
            <person name="Macas J."/>
            <person name="Mayer K.F.X."/>
            <person name="Houben A."/>
            <person name="Marques A."/>
        </authorList>
    </citation>
    <scope>NUCLEOTIDE SEQUENCE [LARGE SCALE GENOMIC DNA]</scope>
    <source>
        <strain evidence="9">RhyTen1mFocal</strain>
    </source>
</reference>
<evidence type="ECO:0000313" key="10">
    <source>
        <dbReference type="Proteomes" id="UP001210211"/>
    </source>
</evidence>
<proteinExistence type="inferred from homology"/>
<dbReference type="EMBL" id="JAMRDG010000002">
    <property type="protein sequence ID" value="KAJ3686400.1"/>
    <property type="molecule type" value="Genomic_DNA"/>
</dbReference>
<evidence type="ECO:0000256" key="6">
    <source>
        <dbReference type="ARBA" id="ARBA00023136"/>
    </source>
</evidence>
<evidence type="ECO:0000256" key="8">
    <source>
        <dbReference type="SAM" id="Coils"/>
    </source>
</evidence>
<dbReference type="PANTHER" id="PTHR32219">
    <property type="entry name" value="RNA-BINDING PROTEIN YLMH-RELATED"/>
    <property type="match status" value="1"/>
</dbReference>
<keyword evidence="6" id="KW-0472">Membrane</keyword>
<evidence type="ECO:0000256" key="2">
    <source>
        <dbReference type="ARBA" id="ARBA00022475"/>
    </source>
</evidence>
<evidence type="ECO:0000256" key="5">
    <source>
        <dbReference type="ARBA" id="ARBA00023054"/>
    </source>
</evidence>
<dbReference type="GO" id="GO:0005886">
    <property type="term" value="C:plasma membrane"/>
    <property type="evidence" value="ECO:0007669"/>
    <property type="project" value="UniProtKB-SubCell"/>
</dbReference>
<comment type="subcellular location">
    <subcellularLocation>
        <location evidence="1">Cell membrane</location>
        <topology evidence="1">Single-pass membrane protein</topology>
    </subcellularLocation>
</comment>
<gene>
    <name evidence="9" type="ORF">LUZ61_015564</name>
</gene>
<accession>A0AAD6EIP3</accession>
<dbReference type="PANTHER" id="PTHR32219:SF16">
    <property type="entry name" value="CORE-2_I-BRANCHING BETA-1,6-N-ACETYLGLUCOSAMINYLTRANSFERASE FAMILY PROTEIN"/>
    <property type="match status" value="1"/>
</dbReference>
<keyword evidence="5 8" id="KW-0175">Coiled coil</keyword>